<sequence length="322" mass="36207">MRFLCSFLYLFNCVHGFRIGSSDVELGINEVEHDEDSVRSFEDQNESFKSQKGKFRSLNDTSQDENSGFFNIYKTECLSYHDVTNEEDEKKIQERLKNAARSHLQQQSHLINREHLLESMAKNGRPRVKRDFGVLTSPVATAVVTGMIGMTAKVVSDITTFRATPSSGGCEWFGTAPLCNYACPSDYDYVRGHNGRCSNFWLADTCKPDESFGGPCSTILGSFFKKRFCCKSDPNDCTWSGRWMGAMTAHNAYCRYDNNIGICGALKCSINHHELKAIDRTEITGENCDQLTLFNMTGSATCGFIAWSDSEGNAINSWYKTR</sequence>
<name>A0A811KUQ6_9BILA</name>
<keyword evidence="3" id="KW-1185">Reference proteome</keyword>
<dbReference type="PANTHER" id="PTHR35180">
    <property type="entry name" value="PROTEIN CBG06219"/>
    <property type="match status" value="1"/>
</dbReference>
<dbReference type="EMBL" id="CAJFCW020000004">
    <property type="protein sequence ID" value="CAG9112252.1"/>
    <property type="molecule type" value="Genomic_DNA"/>
</dbReference>
<dbReference type="OrthoDB" id="5854748at2759"/>
<evidence type="ECO:0000256" key="1">
    <source>
        <dbReference type="SAM" id="SignalP"/>
    </source>
</evidence>
<feature type="chain" id="PRO_5036221168" evidence="1">
    <location>
        <begin position="17"/>
        <end position="322"/>
    </location>
</feature>
<dbReference type="EMBL" id="CAJFDH010000004">
    <property type="protein sequence ID" value="CAD5218987.1"/>
    <property type="molecule type" value="Genomic_DNA"/>
</dbReference>
<feature type="signal peptide" evidence="1">
    <location>
        <begin position="1"/>
        <end position="16"/>
    </location>
</feature>
<evidence type="ECO:0000313" key="2">
    <source>
        <dbReference type="EMBL" id="CAD5218987.1"/>
    </source>
</evidence>
<dbReference type="Proteomes" id="UP000783686">
    <property type="component" value="Unassembled WGS sequence"/>
</dbReference>
<dbReference type="AlphaFoldDB" id="A0A811KUQ6"/>
<organism evidence="2 3">
    <name type="scientific">Bursaphelenchus okinawaensis</name>
    <dbReference type="NCBI Taxonomy" id="465554"/>
    <lineage>
        <taxon>Eukaryota</taxon>
        <taxon>Metazoa</taxon>
        <taxon>Ecdysozoa</taxon>
        <taxon>Nematoda</taxon>
        <taxon>Chromadorea</taxon>
        <taxon>Rhabditida</taxon>
        <taxon>Tylenchina</taxon>
        <taxon>Tylenchomorpha</taxon>
        <taxon>Aphelenchoidea</taxon>
        <taxon>Aphelenchoididae</taxon>
        <taxon>Bursaphelenchus</taxon>
    </lineage>
</organism>
<accession>A0A811KUQ6</accession>
<protein>
    <submittedName>
        <fullName evidence="2">Uncharacterized protein</fullName>
    </submittedName>
</protein>
<keyword evidence="1" id="KW-0732">Signal</keyword>
<reference evidence="2" key="1">
    <citation type="submission" date="2020-09" db="EMBL/GenBank/DDBJ databases">
        <authorList>
            <person name="Kikuchi T."/>
        </authorList>
    </citation>
    <scope>NUCLEOTIDE SEQUENCE</scope>
    <source>
        <strain evidence="2">SH1</strain>
    </source>
</reference>
<dbReference type="Proteomes" id="UP000614601">
    <property type="component" value="Unassembled WGS sequence"/>
</dbReference>
<dbReference type="PANTHER" id="PTHR35180:SF4">
    <property type="entry name" value="PROTEIN CBG06219"/>
    <property type="match status" value="1"/>
</dbReference>
<gene>
    <name evidence="2" type="ORF">BOKJ2_LOCUS8197</name>
</gene>
<evidence type="ECO:0000313" key="3">
    <source>
        <dbReference type="Proteomes" id="UP000614601"/>
    </source>
</evidence>
<proteinExistence type="predicted"/>
<comment type="caution">
    <text evidence="2">The sequence shown here is derived from an EMBL/GenBank/DDBJ whole genome shotgun (WGS) entry which is preliminary data.</text>
</comment>